<reference evidence="2" key="1">
    <citation type="journal article" date="2012" name="Nature">
        <title>The oyster genome reveals stress adaptation and complexity of shell formation.</title>
        <authorList>
            <person name="Zhang G."/>
            <person name="Fang X."/>
            <person name="Guo X."/>
            <person name="Li L."/>
            <person name="Luo R."/>
            <person name="Xu F."/>
            <person name="Yang P."/>
            <person name="Zhang L."/>
            <person name="Wang X."/>
            <person name="Qi H."/>
            <person name="Xiong Z."/>
            <person name="Que H."/>
            <person name="Xie Y."/>
            <person name="Holland P.W."/>
            <person name="Paps J."/>
            <person name="Zhu Y."/>
            <person name="Wu F."/>
            <person name="Chen Y."/>
            <person name="Wang J."/>
            <person name="Peng C."/>
            <person name="Meng J."/>
            <person name="Yang L."/>
            <person name="Liu J."/>
            <person name="Wen B."/>
            <person name="Zhang N."/>
            <person name="Huang Z."/>
            <person name="Zhu Q."/>
            <person name="Feng Y."/>
            <person name="Mount A."/>
            <person name="Hedgecock D."/>
            <person name="Xu Z."/>
            <person name="Liu Y."/>
            <person name="Domazet-Loso T."/>
            <person name="Du Y."/>
            <person name="Sun X."/>
            <person name="Zhang S."/>
            <person name="Liu B."/>
            <person name="Cheng P."/>
            <person name="Jiang X."/>
            <person name="Li J."/>
            <person name="Fan D."/>
            <person name="Wang W."/>
            <person name="Fu W."/>
            <person name="Wang T."/>
            <person name="Wang B."/>
            <person name="Zhang J."/>
            <person name="Peng Z."/>
            <person name="Li Y."/>
            <person name="Li N."/>
            <person name="Wang J."/>
            <person name="Chen M."/>
            <person name="He Y."/>
            <person name="Tan F."/>
            <person name="Song X."/>
            <person name="Zheng Q."/>
            <person name="Huang R."/>
            <person name="Yang H."/>
            <person name="Du X."/>
            <person name="Chen L."/>
            <person name="Yang M."/>
            <person name="Gaffney P.M."/>
            <person name="Wang S."/>
            <person name="Luo L."/>
            <person name="She Z."/>
            <person name="Ming Y."/>
            <person name="Huang W."/>
            <person name="Zhang S."/>
            <person name="Huang B."/>
            <person name="Zhang Y."/>
            <person name="Qu T."/>
            <person name="Ni P."/>
            <person name="Miao G."/>
            <person name="Wang J."/>
            <person name="Wang Q."/>
            <person name="Steinberg C.E."/>
            <person name="Wang H."/>
            <person name="Li N."/>
            <person name="Qian L."/>
            <person name="Zhang G."/>
            <person name="Li Y."/>
            <person name="Yang H."/>
            <person name="Liu X."/>
            <person name="Wang J."/>
            <person name="Yin Y."/>
            <person name="Wang J."/>
        </authorList>
    </citation>
    <scope>NUCLEOTIDE SEQUENCE [LARGE SCALE GENOMIC DNA]</scope>
    <source>
        <strain evidence="2">05x7-T-G4-1.051#20</strain>
    </source>
</reference>
<accession>K1QNI2</accession>
<feature type="compositionally biased region" description="Basic and acidic residues" evidence="1">
    <location>
        <begin position="84"/>
        <end position="110"/>
    </location>
</feature>
<proteinExistence type="predicted"/>
<gene>
    <name evidence="2" type="ORF">CGI_10015653</name>
</gene>
<dbReference type="InterPro" id="IPR013087">
    <property type="entry name" value="Znf_C2H2_type"/>
</dbReference>
<evidence type="ECO:0000256" key="1">
    <source>
        <dbReference type="SAM" id="MobiDB-lite"/>
    </source>
</evidence>
<dbReference type="AlphaFoldDB" id="K1QNI2"/>
<dbReference type="InParanoid" id="K1QNI2"/>
<dbReference type="Gene3D" id="3.30.160.60">
    <property type="entry name" value="Classic Zinc Finger"/>
    <property type="match status" value="1"/>
</dbReference>
<organism evidence="2">
    <name type="scientific">Magallana gigas</name>
    <name type="common">Pacific oyster</name>
    <name type="synonym">Crassostrea gigas</name>
    <dbReference type="NCBI Taxonomy" id="29159"/>
    <lineage>
        <taxon>Eukaryota</taxon>
        <taxon>Metazoa</taxon>
        <taxon>Spiralia</taxon>
        <taxon>Lophotrochozoa</taxon>
        <taxon>Mollusca</taxon>
        <taxon>Bivalvia</taxon>
        <taxon>Autobranchia</taxon>
        <taxon>Pteriomorphia</taxon>
        <taxon>Ostreida</taxon>
        <taxon>Ostreoidea</taxon>
        <taxon>Ostreidae</taxon>
        <taxon>Magallana</taxon>
    </lineage>
</organism>
<dbReference type="HOGENOM" id="CLU_086466_0_0_1"/>
<name>K1QNI2_MAGGI</name>
<sequence>MPNTKITKAKSRDKCPLCEQGVQDNKWREHFLMCNGGKFPCKMCGKLLKKSSYLQRHEKKFHPAEVLEKKTEDDKECEEEEVVEDSKGVEPGKDRQEPQEIKKVEEKGGEENACSSSLEKGRIIRKPTIPVPVFAPQRRVPLNLPDKNVSLKRFNFSSKCSTSTQTEDVCHAAQTRIKKRKLHKTTFSYVKDDKNVEEIIEEEEFEYEN</sequence>
<feature type="region of interest" description="Disordered" evidence="1">
    <location>
        <begin position="65"/>
        <end position="117"/>
    </location>
</feature>
<dbReference type="PROSITE" id="PS00028">
    <property type="entry name" value="ZINC_FINGER_C2H2_1"/>
    <property type="match status" value="1"/>
</dbReference>
<dbReference type="EMBL" id="JH818423">
    <property type="protein sequence ID" value="EKC32579.1"/>
    <property type="molecule type" value="Genomic_DNA"/>
</dbReference>
<feature type="compositionally biased region" description="Acidic residues" evidence="1">
    <location>
        <begin position="74"/>
        <end position="83"/>
    </location>
</feature>
<dbReference type="PROSITE" id="PS50157">
    <property type="entry name" value="ZINC_FINGER_C2H2_2"/>
    <property type="match status" value="1"/>
</dbReference>
<protein>
    <submittedName>
        <fullName evidence="2">Uncharacterized protein</fullName>
    </submittedName>
</protein>
<evidence type="ECO:0000313" key="2">
    <source>
        <dbReference type="EMBL" id="EKC32579.1"/>
    </source>
</evidence>